<evidence type="ECO:0000313" key="3">
    <source>
        <dbReference type="Proteomes" id="UP000010552"/>
    </source>
</evidence>
<organism evidence="2 3">
    <name type="scientific">Pteropus alecto</name>
    <name type="common">Black flying fox</name>
    <dbReference type="NCBI Taxonomy" id="9402"/>
    <lineage>
        <taxon>Eukaryota</taxon>
        <taxon>Metazoa</taxon>
        <taxon>Chordata</taxon>
        <taxon>Craniata</taxon>
        <taxon>Vertebrata</taxon>
        <taxon>Euteleostomi</taxon>
        <taxon>Mammalia</taxon>
        <taxon>Eutheria</taxon>
        <taxon>Laurasiatheria</taxon>
        <taxon>Chiroptera</taxon>
        <taxon>Yinpterochiroptera</taxon>
        <taxon>Pteropodoidea</taxon>
        <taxon>Pteropodidae</taxon>
        <taxon>Pteropodinae</taxon>
        <taxon>Pteropus</taxon>
    </lineage>
</organism>
<evidence type="ECO:0000313" key="2">
    <source>
        <dbReference type="EMBL" id="ELK13452.1"/>
    </source>
</evidence>
<gene>
    <name evidence="2" type="ORF">PAL_GLEAN10011485</name>
</gene>
<proteinExistence type="predicted"/>
<evidence type="ECO:0000256" key="1">
    <source>
        <dbReference type="SAM" id="MobiDB-lite"/>
    </source>
</evidence>
<feature type="region of interest" description="Disordered" evidence="1">
    <location>
        <begin position="1"/>
        <end position="175"/>
    </location>
</feature>
<sequence length="189" mass="19620">MGDGGRQYLGRARPLNPASPPLSPQQYAPRSLLRRPCSQSQPHAGPARPRPLPTAPGRPARRSRSYKSRLRGRGPGHSEQLCRGDCTARPAGPAPTGVRRLQQPQHRDLGPRAGHGCALGLSAQGDSCTGVRGEGGAAPRPSPRDRPFPSGGGALSPTSLPNPPGRDGPRPSAWIGASSLRNVVVGAGD</sequence>
<feature type="compositionally biased region" description="Basic residues" evidence="1">
    <location>
        <begin position="59"/>
        <end position="74"/>
    </location>
</feature>
<dbReference type="Proteomes" id="UP000010552">
    <property type="component" value="Unassembled WGS sequence"/>
</dbReference>
<keyword evidence="3" id="KW-1185">Reference proteome</keyword>
<dbReference type="AlphaFoldDB" id="L5KQ70"/>
<accession>L5KQ70</accession>
<protein>
    <submittedName>
        <fullName evidence="2">Uncharacterized protein</fullName>
    </submittedName>
</protein>
<dbReference type="EMBL" id="KB030625">
    <property type="protein sequence ID" value="ELK13452.1"/>
    <property type="molecule type" value="Genomic_DNA"/>
</dbReference>
<name>L5KQ70_PTEAL</name>
<reference evidence="3" key="1">
    <citation type="journal article" date="2013" name="Science">
        <title>Comparative analysis of bat genomes provides insight into the evolution of flight and immunity.</title>
        <authorList>
            <person name="Zhang G."/>
            <person name="Cowled C."/>
            <person name="Shi Z."/>
            <person name="Huang Z."/>
            <person name="Bishop-Lilly K.A."/>
            <person name="Fang X."/>
            <person name="Wynne J.W."/>
            <person name="Xiong Z."/>
            <person name="Baker M.L."/>
            <person name="Zhao W."/>
            <person name="Tachedjian M."/>
            <person name="Zhu Y."/>
            <person name="Zhou P."/>
            <person name="Jiang X."/>
            <person name="Ng J."/>
            <person name="Yang L."/>
            <person name="Wu L."/>
            <person name="Xiao J."/>
            <person name="Feng Y."/>
            <person name="Chen Y."/>
            <person name="Sun X."/>
            <person name="Zhang Y."/>
            <person name="Marsh G.A."/>
            <person name="Crameri G."/>
            <person name="Broder C.C."/>
            <person name="Frey K.G."/>
            <person name="Wang L.F."/>
            <person name="Wang J."/>
        </authorList>
    </citation>
    <scope>NUCLEOTIDE SEQUENCE [LARGE SCALE GENOMIC DNA]</scope>
</reference>
<dbReference type="InParanoid" id="L5KQ70"/>